<sequence length="152" mass="16584">MPCAPGGRLTCISNWCRRVLRWSSASLLPFTPFVMPYNSKGISSFICPTASGDGTTLHLIGPSAMYNATMPVSTLFSLITLQLAEAGDFHPILPLLAAKVPRYTNRRSCIHCIGNERPRRIILMNTQSSAEVMTDKAGPKIVGQCFTSCESF</sequence>
<comment type="caution">
    <text evidence="1">The sequence shown here is derived from an EMBL/GenBank/DDBJ whole genome shotgun (WGS) entry which is preliminary data.</text>
</comment>
<dbReference type="Proteomes" id="UP000799764">
    <property type="component" value="Unassembled WGS sequence"/>
</dbReference>
<gene>
    <name evidence="1" type="ORF">P171DRAFT_64253</name>
</gene>
<dbReference type="EMBL" id="MU001504">
    <property type="protein sequence ID" value="KAF2442241.1"/>
    <property type="molecule type" value="Genomic_DNA"/>
</dbReference>
<accession>A0A9P4PG13</accession>
<reference evidence="1" key="1">
    <citation type="journal article" date="2020" name="Stud. Mycol.">
        <title>101 Dothideomycetes genomes: a test case for predicting lifestyles and emergence of pathogens.</title>
        <authorList>
            <person name="Haridas S."/>
            <person name="Albert R."/>
            <person name="Binder M."/>
            <person name="Bloem J."/>
            <person name="Labutti K."/>
            <person name="Salamov A."/>
            <person name="Andreopoulos B."/>
            <person name="Baker S."/>
            <person name="Barry K."/>
            <person name="Bills G."/>
            <person name="Bluhm B."/>
            <person name="Cannon C."/>
            <person name="Castanera R."/>
            <person name="Culley D."/>
            <person name="Daum C."/>
            <person name="Ezra D."/>
            <person name="Gonzalez J."/>
            <person name="Henrissat B."/>
            <person name="Kuo A."/>
            <person name="Liang C."/>
            <person name="Lipzen A."/>
            <person name="Lutzoni F."/>
            <person name="Magnuson J."/>
            <person name="Mondo S."/>
            <person name="Nolan M."/>
            <person name="Ohm R."/>
            <person name="Pangilinan J."/>
            <person name="Park H.-J."/>
            <person name="Ramirez L."/>
            <person name="Alfaro M."/>
            <person name="Sun H."/>
            <person name="Tritt A."/>
            <person name="Yoshinaga Y."/>
            <person name="Zwiers L.-H."/>
            <person name="Turgeon B."/>
            <person name="Goodwin S."/>
            <person name="Spatafora J."/>
            <person name="Crous P."/>
            <person name="Grigoriev I."/>
        </authorList>
    </citation>
    <scope>NUCLEOTIDE SEQUENCE</scope>
    <source>
        <strain evidence="1">CBS 690.94</strain>
    </source>
</reference>
<evidence type="ECO:0000313" key="2">
    <source>
        <dbReference type="Proteomes" id="UP000799764"/>
    </source>
</evidence>
<keyword evidence="2" id="KW-1185">Reference proteome</keyword>
<protein>
    <submittedName>
        <fullName evidence="1">Uncharacterized protein</fullName>
    </submittedName>
</protein>
<organism evidence="1 2">
    <name type="scientific">Karstenula rhodostoma CBS 690.94</name>
    <dbReference type="NCBI Taxonomy" id="1392251"/>
    <lineage>
        <taxon>Eukaryota</taxon>
        <taxon>Fungi</taxon>
        <taxon>Dikarya</taxon>
        <taxon>Ascomycota</taxon>
        <taxon>Pezizomycotina</taxon>
        <taxon>Dothideomycetes</taxon>
        <taxon>Pleosporomycetidae</taxon>
        <taxon>Pleosporales</taxon>
        <taxon>Massarineae</taxon>
        <taxon>Didymosphaeriaceae</taxon>
        <taxon>Karstenula</taxon>
    </lineage>
</organism>
<name>A0A9P4PG13_9PLEO</name>
<dbReference type="AlphaFoldDB" id="A0A9P4PG13"/>
<proteinExistence type="predicted"/>
<evidence type="ECO:0000313" key="1">
    <source>
        <dbReference type="EMBL" id="KAF2442241.1"/>
    </source>
</evidence>